<keyword evidence="1 4" id="KW-0245">EGF-like domain</keyword>
<feature type="compositionally biased region" description="Low complexity" evidence="5">
    <location>
        <begin position="583"/>
        <end position="610"/>
    </location>
</feature>
<evidence type="ECO:0000313" key="10">
    <source>
        <dbReference type="Proteomes" id="UP001152747"/>
    </source>
</evidence>
<sequence>MWRFLLIFGLSIGVSFAQTIDDDMFYFTNPSHGNAVWILDESSLPWTGAYQFLRSLSGMPTVLLSVVDSSTGVTLGQCVAPHDGNQTQRWQRFQWQLSSNGLECRFDQPQPINVQFPPTSNPRTFSVRIQSASGPACLREMTVQNEQPVGCPPHLSRNSFTAISLNCSCPYLEGAATNEDSENENEDVDMLANTPQFPIFKGIEEAPTTQWTLSPSPCAGHDCLNNGTCLVAQDGKPTCLCRNGFSGDRCESDVCSSVPCQNGGVCRSNGGIAYCECPPSFSGLLCESTAEIESTGPKCTPECSNGQCLMKNGQPECECRQGFTGANCNVLDVCLGDAACSMFGPNAKCVLDENMDKLESSTLVNGTYDCLCPHPVNGQFVDCMQLHAPTAAVTPSFPVLEISKLPIGQTTLTTPNVETTQQQQQNVQTEGGQTVGFTVTREPMRPVEITMSTTLPPPFQQHIITAGERGWTSQQPTVENKIPTQTTFVFPQTPETTTTIEFETTSEEATEETPKVKFVSPVVPDAAEEEEEEEEVGDEETSETFPTPSTMTTDEEVSTSQELASTTIVTTTEEEEVEESEETVPSTIPTTPSTTVSTTTTTTTQAPTTTTEREIETTQQEVTDEEEEEEMEVETTKTSLPFWMTSSTTQPTPMPEEEQEEEHEEIETSTENVINPVEESDELTTASNEVVPNKNNVELSTPSDVIHHTHNGKQSSAAASWIIAIIALIVLGLLLLATSLFILRYIRQSRKLHGKYNPAREEHNLSAAYAMPMSHIAKEERLI</sequence>
<feature type="compositionally biased region" description="Acidic residues" evidence="5">
    <location>
        <begin position="572"/>
        <end position="582"/>
    </location>
</feature>
<protein>
    <recommendedName>
        <fullName evidence="8">EGF-like domain-containing protein</fullName>
    </recommendedName>
</protein>
<name>A0A9P1J3M7_9PELO</name>
<evidence type="ECO:0000313" key="9">
    <source>
        <dbReference type="EMBL" id="CAI5454379.1"/>
    </source>
</evidence>
<keyword evidence="7" id="KW-0732">Signal</keyword>
<dbReference type="PANTHER" id="PTHR24049">
    <property type="entry name" value="CRUMBS FAMILY MEMBER"/>
    <property type="match status" value="1"/>
</dbReference>
<dbReference type="InterPro" id="IPR051022">
    <property type="entry name" value="Notch_Cell-Fate_Det"/>
</dbReference>
<reference evidence="9" key="1">
    <citation type="submission" date="2022-11" db="EMBL/GenBank/DDBJ databases">
        <authorList>
            <person name="Kikuchi T."/>
        </authorList>
    </citation>
    <scope>NUCLEOTIDE SEQUENCE</scope>
    <source>
        <strain evidence="9">PS1010</strain>
    </source>
</reference>
<evidence type="ECO:0000256" key="7">
    <source>
        <dbReference type="SAM" id="SignalP"/>
    </source>
</evidence>
<feature type="signal peptide" evidence="7">
    <location>
        <begin position="1"/>
        <end position="17"/>
    </location>
</feature>
<evidence type="ECO:0000259" key="8">
    <source>
        <dbReference type="PROSITE" id="PS50026"/>
    </source>
</evidence>
<gene>
    <name evidence="9" type="ORF">CAMP_LOCUS17016</name>
</gene>
<feature type="disulfide bond" evidence="4">
    <location>
        <begin position="277"/>
        <end position="286"/>
    </location>
</feature>
<keyword evidence="6" id="KW-0472">Membrane</keyword>
<feature type="region of interest" description="Disordered" evidence="5">
    <location>
        <begin position="523"/>
        <end position="671"/>
    </location>
</feature>
<evidence type="ECO:0000256" key="5">
    <source>
        <dbReference type="SAM" id="MobiDB-lite"/>
    </source>
</evidence>
<dbReference type="GO" id="GO:0016020">
    <property type="term" value="C:membrane"/>
    <property type="evidence" value="ECO:0007669"/>
    <property type="project" value="UniProtKB-SubCell"/>
</dbReference>
<evidence type="ECO:0000256" key="4">
    <source>
        <dbReference type="PROSITE-ProRule" id="PRU00076"/>
    </source>
</evidence>
<keyword evidence="10" id="KW-1185">Reference proteome</keyword>
<dbReference type="Pfam" id="PF00008">
    <property type="entry name" value="EGF"/>
    <property type="match status" value="2"/>
</dbReference>
<dbReference type="Gene3D" id="2.10.25.10">
    <property type="entry name" value="Laminin"/>
    <property type="match status" value="2"/>
</dbReference>
<dbReference type="SUPFAM" id="SSF57196">
    <property type="entry name" value="EGF/Laminin"/>
    <property type="match status" value="2"/>
</dbReference>
<dbReference type="PROSITE" id="PS00022">
    <property type="entry name" value="EGF_1"/>
    <property type="match status" value="3"/>
</dbReference>
<dbReference type="EMBL" id="CANHGI010000006">
    <property type="protein sequence ID" value="CAI5454379.1"/>
    <property type="molecule type" value="Genomic_DNA"/>
</dbReference>
<proteinExistence type="predicted"/>
<dbReference type="AlphaFoldDB" id="A0A9P1J3M7"/>
<feature type="transmembrane region" description="Helical" evidence="6">
    <location>
        <begin position="718"/>
        <end position="743"/>
    </location>
</feature>
<organism evidence="9 10">
    <name type="scientific">Caenorhabditis angaria</name>
    <dbReference type="NCBI Taxonomy" id="860376"/>
    <lineage>
        <taxon>Eukaryota</taxon>
        <taxon>Metazoa</taxon>
        <taxon>Ecdysozoa</taxon>
        <taxon>Nematoda</taxon>
        <taxon>Chromadorea</taxon>
        <taxon>Rhabditida</taxon>
        <taxon>Rhabditina</taxon>
        <taxon>Rhabditomorpha</taxon>
        <taxon>Rhabditoidea</taxon>
        <taxon>Rhabditidae</taxon>
        <taxon>Peloderinae</taxon>
        <taxon>Caenorhabditis</taxon>
    </lineage>
</organism>
<evidence type="ECO:0000256" key="1">
    <source>
        <dbReference type="ARBA" id="ARBA00022536"/>
    </source>
</evidence>
<feature type="compositionally biased region" description="Low complexity" evidence="5">
    <location>
        <begin position="543"/>
        <end position="552"/>
    </location>
</feature>
<feature type="disulfide bond" evidence="4">
    <location>
        <begin position="319"/>
        <end position="328"/>
    </location>
</feature>
<feature type="disulfide bond" evidence="4">
    <location>
        <begin position="241"/>
        <end position="250"/>
    </location>
</feature>
<dbReference type="PROSITE" id="PS50026">
    <property type="entry name" value="EGF_3"/>
    <property type="match status" value="3"/>
</dbReference>
<evidence type="ECO:0000256" key="2">
    <source>
        <dbReference type="ARBA" id="ARBA00022737"/>
    </source>
</evidence>
<feature type="domain" description="EGF-like" evidence="8">
    <location>
        <begin position="295"/>
        <end position="329"/>
    </location>
</feature>
<feature type="compositionally biased region" description="Acidic residues" evidence="5">
    <location>
        <begin position="526"/>
        <end position="542"/>
    </location>
</feature>
<dbReference type="SMART" id="SM00181">
    <property type="entry name" value="EGF"/>
    <property type="match status" value="4"/>
</dbReference>
<feature type="domain" description="EGF-like" evidence="8">
    <location>
        <begin position="252"/>
        <end position="287"/>
    </location>
</feature>
<dbReference type="InterPro" id="IPR000742">
    <property type="entry name" value="EGF"/>
</dbReference>
<evidence type="ECO:0000256" key="3">
    <source>
        <dbReference type="ARBA" id="ARBA00023157"/>
    </source>
</evidence>
<keyword evidence="6" id="KW-0812">Transmembrane</keyword>
<comment type="caution">
    <text evidence="4">Lacks conserved residue(s) required for the propagation of feature annotation.</text>
</comment>
<feature type="domain" description="EGF-like" evidence="8">
    <location>
        <begin position="214"/>
        <end position="251"/>
    </location>
</feature>
<dbReference type="OrthoDB" id="283575at2759"/>
<keyword evidence="3 4" id="KW-1015">Disulfide bond</keyword>
<feature type="chain" id="PRO_5040309300" description="EGF-like domain-containing protein" evidence="7">
    <location>
        <begin position="18"/>
        <end position="783"/>
    </location>
</feature>
<evidence type="ECO:0000256" key="6">
    <source>
        <dbReference type="SAM" id="Phobius"/>
    </source>
</evidence>
<dbReference type="PROSITE" id="PS01186">
    <property type="entry name" value="EGF_2"/>
    <property type="match status" value="2"/>
</dbReference>
<accession>A0A9P1J3M7</accession>
<keyword evidence="2" id="KW-0677">Repeat</keyword>
<dbReference type="CDD" id="cd00054">
    <property type="entry name" value="EGF_CA"/>
    <property type="match status" value="2"/>
</dbReference>
<feature type="compositionally biased region" description="Acidic residues" evidence="5">
    <location>
        <begin position="622"/>
        <end position="633"/>
    </location>
</feature>
<comment type="caution">
    <text evidence="9">The sequence shown here is derived from an EMBL/GenBank/DDBJ whole genome shotgun (WGS) entry which is preliminary data.</text>
</comment>
<keyword evidence="6" id="KW-1133">Transmembrane helix</keyword>
<dbReference type="Proteomes" id="UP001152747">
    <property type="component" value="Unassembled WGS sequence"/>
</dbReference>
<feature type="compositionally biased region" description="Acidic residues" evidence="5">
    <location>
        <begin position="655"/>
        <end position="668"/>
    </location>
</feature>